<evidence type="ECO:0000313" key="6">
    <source>
        <dbReference type="EMBL" id="RFZ81100.1"/>
    </source>
</evidence>
<dbReference type="CDD" id="cd00175">
    <property type="entry name" value="SNc"/>
    <property type="match status" value="1"/>
</dbReference>
<dbReference type="AlphaFoldDB" id="A0A3E2NJJ4"/>
<organism evidence="6 7">
    <name type="scientific">Mucilaginibacter terrenus</name>
    <dbReference type="NCBI Taxonomy" id="2482727"/>
    <lineage>
        <taxon>Bacteria</taxon>
        <taxon>Pseudomonadati</taxon>
        <taxon>Bacteroidota</taxon>
        <taxon>Sphingobacteriia</taxon>
        <taxon>Sphingobacteriales</taxon>
        <taxon>Sphingobacteriaceae</taxon>
        <taxon>Mucilaginibacter</taxon>
    </lineage>
</organism>
<dbReference type="PROSITE" id="PS01123">
    <property type="entry name" value="TNASE_1"/>
    <property type="match status" value="1"/>
</dbReference>
<dbReference type="Pfam" id="PF00565">
    <property type="entry name" value="SNase"/>
    <property type="match status" value="1"/>
</dbReference>
<dbReference type="SUPFAM" id="SSF50199">
    <property type="entry name" value="Staphylococcal nuclease"/>
    <property type="match status" value="1"/>
</dbReference>
<dbReference type="Proteomes" id="UP000260823">
    <property type="component" value="Unassembled WGS sequence"/>
</dbReference>
<dbReference type="EMBL" id="QWDE01000007">
    <property type="protein sequence ID" value="RFZ81100.1"/>
    <property type="molecule type" value="Genomic_DNA"/>
</dbReference>
<dbReference type="InterPro" id="IPR002071">
    <property type="entry name" value="Thermonucl_AS"/>
</dbReference>
<comment type="caution">
    <text evidence="6">The sequence shown here is derived from an EMBL/GenBank/DDBJ whole genome shotgun (WGS) entry which is preliminary data.</text>
</comment>
<dbReference type="PANTHER" id="PTHR12302:SF3">
    <property type="entry name" value="SERINE_THREONINE-PROTEIN KINASE 31"/>
    <property type="match status" value="1"/>
</dbReference>
<protein>
    <submittedName>
        <fullName evidence="6">Nuclease</fullName>
    </submittedName>
</protein>
<dbReference type="GO" id="GO:0016787">
    <property type="term" value="F:hydrolase activity"/>
    <property type="evidence" value="ECO:0007669"/>
    <property type="project" value="UniProtKB-KW"/>
</dbReference>
<evidence type="ECO:0000256" key="4">
    <source>
        <dbReference type="SAM" id="MobiDB-lite"/>
    </source>
</evidence>
<dbReference type="GO" id="GO:0003676">
    <property type="term" value="F:nucleic acid binding"/>
    <property type="evidence" value="ECO:0007669"/>
    <property type="project" value="InterPro"/>
</dbReference>
<dbReference type="Gene3D" id="2.40.50.90">
    <property type="match status" value="1"/>
</dbReference>
<evidence type="ECO:0000313" key="7">
    <source>
        <dbReference type="Proteomes" id="UP000260823"/>
    </source>
</evidence>
<dbReference type="InterPro" id="IPR035437">
    <property type="entry name" value="SNase_OB-fold_sf"/>
</dbReference>
<evidence type="ECO:0000256" key="2">
    <source>
        <dbReference type="ARBA" id="ARBA00022759"/>
    </source>
</evidence>
<feature type="compositionally biased region" description="Basic and acidic residues" evidence="4">
    <location>
        <begin position="173"/>
        <end position="184"/>
    </location>
</feature>
<feature type="domain" description="TNase-like" evidence="5">
    <location>
        <begin position="41"/>
        <end position="163"/>
    </location>
</feature>
<feature type="region of interest" description="Disordered" evidence="4">
    <location>
        <begin position="159"/>
        <end position="207"/>
    </location>
</feature>
<dbReference type="GO" id="GO:0004519">
    <property type="term" value="F:endonuclease activity"/>
    <property type="evidence" value="ECO:0007669"/>
    <property type="project" value="UniProtKB-KW"/>
</dbReference>
<gene>
    <name evidence="6" type="ORF">DYU05_20280</name>
</gene>
<accession>A0A3E2NJJ4</accession>
<evidence type="ECO:0000259" key="5">
    <source>
        <dbReference type="PROSITE" id="PS50830"/>
    </source>
</evidence>
<reference evidence="6 7" key="1">
    <citation type="submission" date="2018-08" db="EMBL/GenBank/DDBJ databases">
        <title>Mucilaginibacter terrae sp. nov., isolated from manganese diggings.</title>
        <authorList>
            <person name="Huang Y."/>
            <person name="Zhou Z."/>
        </authorList>
    </citation>
    <scope>NUCLEOTIDE SEQUENCE [LARGE SCALE GENOMIC DNA]</scope>
    <source>
        <strain evidence="6 7">ZH6</strain>
    </source>
</reference>
<evidence type="ECO:0000256" key="3">
    <source>
        <dbReference type="ARBA" id="ARBA00022801"/>
    </source>
</evidence>
<keyword evidence="3" id="KW-0378">Hydrolase</keyword>
<name>A0A3E2NJJ4_9SPHI</name>
<dbReference type="OrthoDB" id="9805504at2"/>
<dbReference type="PANTHER" id="PTHR12302">
    <property type="entry name" value="EBNA2 BINDING PROTEIN P100"/>
    <property type="match status" value="1"/>
</dbReference>
<keyword evidence="1" id="KW-0540">Nuclease</keyword>
<sequence>MFVYWAALFSHPSFYFSGMLKKAFISCLFLVLLITACNRREETLYKVVKIKDGDTMELLSPDHQNITVRLAEIDCPEKSQAFGQAAKQFTSDLCFGKYVKLVENNKDRYGRTVGQVLLEDGTNVNYSIVKNGYAWQYRAYSKDMELAMLEQSARQNRLGLWQDANPTPPWNFRRNEKAVRKDTTDPNTRPKRHYKKRRKHYQPQPAL</sequence>
<dbReference type="PROSITE" id="PS50830">
    <property type="entry name" value="TNASE_3"/>
    <property type="match status" value="1"/>
</dbReference>
<feature type="compositionally biased region" description="Basic residues" evidence="4">
    <location>
        <begin position="189"/>
        <end position="201"/>
    </location>
</feature>
<dbReference type="SMART" id="SM00318">
    <property type="entry name" value="SNc"/>
    <property type="match status" value="1"/>
</dbReference>
<dbReference type="InterPro" id="IPR016071">
    <property type="entry name" value="Staphylococal_nuclease_OB-fold"/>
</dbReference>
<keyword evidence="7" id="KW-1185">Reference proteome</keyword>
<evidence type="ECO:0000256" key="1">
    <source>
        <dbReference type="ARBA" id="ARBA00022722"/>
    </source>
</evidence>
<keyword evidence="2" id="KW-0255">Endonuclease</keyword>
<proteinExistence type="predicted"/>